<accession>A0A329RFP6</accession>
<dbReference type="Pfam" id="PF24626">
    <property type="entry name" value="SH3_Tf2-1"/>
    <property type="match status" value="1"/>
</dbReference>
<evidence type="ECO:0000313" key="2">
    <source>
        <dbReference type="EMBL" id="RAW23384.1"/>
    </source>
</evidence>
<feature type="domain" description="Tf2-1-like SH3-like" evidence="1">
    <location>
        <begin position="17"/>
        <end position="81"/>
    </location>
</feature>
<reference evidence="2 3" key="1">
    <citation type="submission" date="2018-01" db="EMBL/GenBank/DDBJ databases">
        <title>Draft genome of the strawberry crown rot pathogen Phytophthora cactorum.</title>
        <authorList>
            <person name="Armitage A.D."/>
            <person name="Lysoe E."/>
            <person name="Nellist C.F."/>
            <person name="Harrison R.J."/>
            <person name="Brurberg M.B."/>
        </authorList>
    </citation>
    <scope>NUCLEOTIDE SEQUENCE [LARGE SCALE GENOMIC DNA]</scope>
    <source>
        <strain evidence="2 3">10300</strain>
    </source>
</reference>
<proteinExistence type="predicted"/>
<name>A0A329RFP6_9STRA</name>
<protein>
    <recommendedName>
        <fullName evidence="1">Tf2-1-like SH3-like domain-containing protein</fullName>
    </recommendedName>
</protein>
<sequence length="142" mass="16465">MRDVYDRNRAEQQFDVGDRVYLSTQHLDPKHTGLPNSTKFRQKWIGPFMVVRKVHNHTYELNIQASNKLHSVFDTGSLKHYKDLAWLSRPHDVVLADGSVGQLVQRWRNVDLALTWHAKEQGISIPLTFTTFSASIFICFKV</sequence>
<comment type="caution">
    <text evidence="2">The sequence shown here is derived from an EMBL/GenBank/DDBJ whole genome shotgun (WGS) entry which is preliminary data.</text>
</comment>
<dbReference type="Proteomes" id="UP000251314">
    <property type="component" value="Unassembled WGS sequence"/>
</dbReference>
<dbReference type="OrthoDB" id="3227343at2759"/>
<dbReference type="VEuPathDB" id="FungiDB:PC110_g20182"/>
<dbReference type="AlphaFoldDB" id="A0A329RFP6"/>
<dbReference type="STRING" id="29920.A0A329RFP6"/>
<evidence type="ECO:0000259" key="1">
    <source>
        <dbReference type="Pfam" id="PF24626"/>
    </source>
</evidence>
<keyword evidence="3" id="KW-1185">Reference proteome</keyword>
<dbReference type="InterPro" id="IPR056924">
    <property type="entry name" value="SH3_Tf2-1"/>
</dbReference>
<organism evidence="2 3">
    <name type="scientific">Phytophthora cactorum</name>
    <dbReference type="NCBI Taxonomy" id="29920"/>
    <lineage>
        <taxon>Eukaryota</taxon>
        <taxon>Sar</taxon>
        <taxon>Stramenopiles</taxon>
        <taxon>Oomycota</taxon>
        <taxon>Peronosporomycetes</taxon>
        <taxon>Peronosporales</taxon>
        <taxon>Peronosporaceae</taxon>
        <taxon>Phytophthora</taxon>
    </lineage>
</organism>
<dbReference type="EMBL" id="MJFZ01001071">
    <property type="protein sequence ID" value="RAW23384.1"/>
    <property type="molecule type" value="Genomic_DNA"/>
</dbReference>
<evidence type="ECO:0000313" key="3">
    <source>
        <dbReference type="Proteomes" id="UP000251314"/>
    </source>
</evidence>
<gene>
    <name evidence="2" type="ORF">PC110_g20182</name>
</gene>